<dbReference type="AlphaFoldDB" id="A0A9P5PUS0"/>
<comment type="caution">
    <text evidence="1">The sequence shown here is derived from an EMBL/GenBank/DDBJ whole genome shotgun (WGS) entry which is preliminary data.</text>
</comment>
<evidence type="ECO:0000313" key="1">
    <source>
        <dbReference type="EMBL" id="KAF9072794.1"/>
    </source>
</evidence>
<dbReference type="Proteomes" id="UP000772434">
    <property type="component" value="Unassembled WGS sequence"/>
</dbReference>
<proteinExistence type="predicted"/>
<dbReference type="OrthoDB" id="2322499at2759"/>
<organism evidence="1 2">
    <name type="scientific">Rhodocollybia butyracea</name>
    <dbReference type="NCBI Taxonomy" id="206335"/>
    <lineage>
        <taxon>Eukaryota</taxon>
        <taxon>Fungi</taxon>
        <taxon>Dikarya</taxon>
        <taxon>Basidiomycota</taxon>
        <taxon>Agaricomycotina</taxon>
        <taxon>Agaricomycetes</taxon>
        <taxon>Agaricomycetidae</taxon>
        <taxon>Agaricales</taxon>
        <taxon>Marasmiineae</taxon>
        <taxon>Omphalotaceae</taxon>
        <taxon>Rhodocollybia</taxon>
    </lineage>
</organism>
<evidence type="ECO:0000313" key="2">
    <source>
        <dbReference type="Proteomes" id="UP000772434"/>
    </source>
</evidence>
<keyword evidence="2" id="KW-1185">Reference proteome</keyword>
<name>A0A9P5PUS0_9AGAR</name>
<reference evidence="1" key="1">
    <citation type="submission" date="2020-11" db="EMBL/GenBank/DDBJ databases">
        <authorList>
            <consortium name="DOE Joint Genome Institute"/>
            <person name="Ahrendt S."/>
            <person name="Riley R."/>
            <person name="Andreopoulos W."/>
            <person name="Labutti K."/>
            <person name="Pangilinan J."/>
            <person name="Ruiz-Duenas F.J."/>
            <person name="Barrasa J.M."/>
            <person name="Sanchez-Garcia M."/>
            <person name="Camarero S."/>
            <person name="Miyauchi S."/>
            <person name="Serrano A."/>
            <person name="Linde D."/>
            <person name="Babiker R."/>
            <person name="Drula E."/>
            <person name="Ayuso-Fernandez I."/>
            <person name="Pacheco R."/>
            <person name="Padilla G."/>
            <person name="Ferreira P."/>
            <person name="Barriuso J."/>
            <person name="Kellner H."/>
            <person name="Castanera R."/>
            <person name="Alfaro M."/>
            <person name="Ramirez L."/>
            <person name="Pisabarro A.G."/>
            <person name="Kuo A."/>
            <person name="Tritt A."/>
            <person name="Lipzen A."/>
            <person name="He G."/>
            <person name="Yan M."/>
            <person name="Ng V."/>
            <person name="Cullen D."/>
            <person name="Martin F."/>
            <person name="Rosso M.-N."/>
            <person name="Henrissat B."/>
            <person name="Hibbett D."/>
            <person name="Martinez A.T."/>
            <person name="Grigoriev I.V."/>
        </authorList>
    </citation>
    <scope>NUCLEOTIDE SEQUENCE</scope>
    <source>
        <strain evidence="1">AH 40177</strain>
    </source>
</reference>
<dbReference type="EMBL" id="JADNRY010000022">
    <property type="protein sequence ID" value="KAF9072794.1"/>
    <property type="molecule type" value="Genomic_DNA"/>
</dbReference>
<protein>
    <submittedName>
        <fullName evidence="1">Uncharacterized protein</fullName>
    </submittedName>
</protein>
<gene>
    <name evidence="1" type="ORF">BDP27DRAFT_1417860</name>
</gene>
<accession>A0A9P5PUS0</accession>
<sequence>MTSAESIWKRSRINAGMPALRATDMTERRYLTLLFDKHCHDCGDPKVNHNELDLLACILHRKTYDNRKRLRMIKKLHVNAEECAKDFQSGGQALPVTEYAHAAKYSSGAPMPRGIDKISKYLNHLSRVQPEQIAPYVAKRKALKDQIEEDAATIQKWNRQVSEERFTNYGEILEARKAQIYQKLLEEGWTETTIPNGWEREAQVTYATKLTKAGWTKIKGPTLQTALRWKIEWHRESERSARVRQAYQLLLQGKPLFPSWTTFSRFPTIKALLDILKADRPEHESFVAFDQAKWNAALPDTEPRVAAYEDRMRELAVQRLGEAYNAQGLPIPEDIISAPQSYFEYFQGEPPGDWNPISTQVDKFPKIHAIMRDRQPVGFHSVAPGEFETAKPPSYPGTREEWLKVHLKDLDSMGN</sequence>